<protein>
    <submittedName>
        <fullName evidence="1">Uncharacterized protein</fullName>
    </submittedName>
</protein>
<accession>A0A0E9SN02</accession>
<reference evidence="1" key="2">
    <citation type="journal article" date="2015" name="Fish Shellfish Immunol.">
        <title>Early steps in the European eel (Anguilla anguilla)-Vibrio vulnificus interaction in the gills: Role of the RtxA13 toxin.</title>
        <authorList>
            <person name="Callol A."/>
            <person name="Pajuelo D."/>
            <person name="Ebbesson L."/>
            <person name="Teles M."/>
            <person name="MacKenzie S."/>
            <person name="Amaro C."/>
        </authorList>
    </citation>
    <scope>NUCLEOTIDE SEQUENCE</scope>
</reference>
<evidence type="ECO:0000313" key="1">
    <source>
        <dbReference type="EMBL" id="JAH42711.1"/>
    </source>
</evidence>
<dbReference type="AlphaFoldDB" id="A0A0E9SN02"/>
<sequence>MNLLRMMDMIKVGTSNCYDNYC</sequence>
<proteinExistence type="predicted"/>
<name>A0A0E9SN02_ANGAN</name>
<dbReference type="EMBL" id="GBXM01065866">
    <property type="protein sequence ID" value="JAH42711.1"/>
    <property type="molecule type" value="Transcribed_RNA"/>
</dbReference>
<reference evidence="1" key="1">
    <citation type="submission" date="2014-11" db="EMBL/GenBank/DDBJ databases">
        <authorList>
            <person name="Amaro Gonzalez C."/>
        </authorList>
    </citation>
    <scope>NUCLEOTIDE SEQUENCE</scope>
</reference>
<organism evidence="1">
    <name type="scientific">Anguilla anguilla</name>
    <name type="common">European freshwater eel</name>
    <name type="synonym">Muraena anguilla</name>
    <dbReference type="NCBI Taxonomy" id="7936"/>
    <lineage>
        <taxon>Eukaryota</taxon>
        <taxon>Metazoa</taxon>
        <taxon>Chordata</taxon>
        <taxon>Craniata</taxon>
        <taxon>Vertebrata</taxon>
        <taxon>Euteleostomi</taxon>
        <taxon>Actinopterygii</taxon>
        <taxon>Neopterygii</taxon>
        <taxon>Teleostei</taxon>
        <taxon>Anguilliformes</taxon>
        <taxon>Anguillidae</taxon>
        <taxon>Anguilla</taxon>
    </lineage>
</organism>